<dbReference type="Proteomes" id="UP000827232">
    <property type="component" value="Segment"/>
</dbReference>
<name>A0AAE8XYU1_9CAUD</name>
<evidence type="ECO:0000313" key="1">
    <source>
        <dbReference type="EMBL" id="UBF22657.1"/>
    </source>
</evidence>
<reference evidence="1" key="1">
    <citation type="submission" date="2021-05" db="EMBL/GenBank/DDBJ databases">
        <title>Diversity, taxonomy and evolution of archaeal viruses of the class Caudoviricetes.</title>
        <authorList>
            <person name="Liu Y."/>
            <person name="Demina T.A."/>
            <person name="Roux S."/>
            <person name="Aiewsakun P."/>
            <person name="Kazlauskas D."/>
            <person name="Simmonds P."/>
            <person name="Prangishvili D."/>
            <person name="Oksanen H.M."/>
            <person name="Krupovic M."/>
        </authorList>
    </citation>
    <scope>NUCLEOTIDE SEQUENCE</scope>
    <source>
        <strain evidence="1">HRTV-25/14</strain>
    </source>
</reference>
<evidence type="ECO:0000313" key="2">
    <source>
        <dbReference type="Proteomes" id="UP000827232"/>
    </source>
</evidence>
<dbReference type="EMBL" id="MZ334521">
    <property type="protein sequence ID" value="UBF22657.1"/>
    <property type="molecule type" value="Genomic_DNA"/>
</dbReference>
<organism evidence="1 2">
    <name type="scientific">Halorubrum tailed virus 25</name>
    <dbReference type="NCBI Taxonomy" id="2878006"/>
    <lineage>
        <taxon>Viruses</taxon>
        <taxon>Duplodnaviria</taxon>
        <taxon>Heunggongvirae</taxon>
        <taxon>Uroviricota</taxon>
        <taxon>Caudoviricetes</taxon>
        <taxon>Thumleimavirales</taxon>
        <taxon>Hafunaviridae</taxon>
        <taxon>Laminvirus</taxon>
        <taxon>Laminvirus thailandense</taxon>
        <taxon>Laminvirus HRTV25</taxon>
    </lineage>
</organism>
<proteinExistence type="predicted"/>
<sequence length="61" mass="6758">MKLKADPTMPESNYPCRHTGDGYLTTTESHYGTYKAWICGCCGHEVPIDALPPSHEAFDNV</sequence>
<accession>A0AAE8XYU1</accession>
<protein>
    <submittedName>
        <fullName evidence="1">Uncharacterized protein</fullName>
    </submittedName>
</protein>
<gene>
    <name evidence="1" type="ORF">HRTV-25_gp76</name>
</gene>
<keyword evidence="2" id="KW-1185">Reference proteome</keyword>